<gene>
    <name evidence="2" type="ORF">AACH06_12425</name>
</gene>
<accession>A0ABU9BSK4</accession>
<dbReference type="InterPro" id="IPR004963">
    <property type="entry name" value="PAE/NOTUM"/>
</dbReference>
<dbReference type="InterPro" id="IPR029058">
    <property type="entry name" value="AB_hydrolase_fold"/>
</dbReference>
<dbReference type="PANTHER" id="PTHR21562:SF83">
    <property type="entry name" value="PECTIN ACETYLESTERASE 4"/>
    <property type="match status" value="1"/>
</dbReference>
<dbReference type="RefSeq" id="WP_341426013.1">
    <property type="nucleotide sequence ID" value="NZ_JBBUTG010000006.1"/>
</dbReference>
<dbReference type="GO" id="GO:0016787">
    <property type="term" value="F:hydrolase activity"/>
    <property type="evidence" value="ECO:0007669"/>
    <property type="project" value="UniProtKB-KW"/>
</dbReference>
<dbReference type="PANTHER" id="PTHR21562">
    <property type="entry name" value="NOTUM-RELATED"/>
    <property type="match status" value="1"/>
</dbReference>
<dbReference type="Proteomes" id="UP001371218">
    <property type="component" value="Unassembled WGS sequence"/>
</dbReference>
<dbReference type="EMBL" id="JBBUTG010000006">
    <property type="protein sequence ID" value="MEK8031625.1"/>
    <property type="molecule type" value="Genomic_DNA"/>
</dbReference>
<name>A0ABU9BSK4_9BURK</name>
<feature type="chain" id="PRO_5046788100" evidence="1">
    <location>
        <begin position="29"/>
        <end position="424"/>
    </location>
</feature>
<organism evidence="2 3">
    <name type="scientific">Ideonella lacteola</name>
    <dbReference type="NCBI Taxonomy" id="2984193"/>
    <lineage>
        <taxon>Bacteria</taxon>
        <taxon>Pseudomonadati</taxon>
        <taxon>Pseudomonadota</taxon>
        <taxon>Betaproteobacteria</taxon>
        <taxon>Burkholderiales</taxon>
        <taxon>Sphaerotilaceae</taxon>
        <taxon>Ideonella</taxon>
    </lineage>
</organism>
<dbReference type="SUPFAM" id="SSF53474">
    <property type="entry name" value="alpha/beta-Hydrolases"/>
    <property type="match status" value="1"/>
</dbReference>
<proteinExistence type="predicted"/>
<feature type="signal peptide" evidence="1">
    <location>
        <begin position="1"/>
        <end position="28"/>
    </location>
</feature>
<evidence type="ECO:0000313" key="3">
    <source>
        <dbReference type="Proteomes" id="UP001371218"/>
    </source>
</evidence>
<dbReference type="Pfam" id="PF03283">
    <property type="entry name" value="PAE"/>
    <property type="match status" value="1"/>
</dbReference>
<keyword evidence="2" id="KW-0378">Hydrolase</keyword>
<reference evidence="2 3" key="1">
    <citation type="submission" date="2024-04" db="EMBL/GenBank/DDBJ databases">
        <title>Novel species of the genus Ideonella isolated from streams.</title>
        <authorList>
            <person name="Lu H."/>
        </authorList>
    </citation>
    <scope>NUCLEOTIDE SEQUENCE [LARGE SCALE GENOMIC DNA]</scope>
    <source>
        <strain evidence="2 3">DXS29W</strain>
    </source>
</reference>
<comment type="caution">
    <text evidence="2">The sequence shown here is derived from an EMBL/GenBank/DDBJ whole genome shotgun (WGS) entry which is preliminary data.</text>
</comment>
<evidence type="ECO:0000313" key="2">
    <source>
        <dbReference type="EMBL" id="MEK8031625.1"/>
    </source>
</evidence>
<evidence type="ECO:0000256" key="1">
    <source>
        <dbReference type="SAM" id="SignalP"/>
    </source>
</evidence>
<protein>
    <submittedName>
        <fullName evidence="2">Pectin acetylesterase-family hydrolase</fullName>
    </submittedName>
</protein>
<sequence>MTDRTVSSLLRRLFAAMALMLLAPMAQAAWFIWETIELPMSTGASCGNGTPYRFFVNRTPLNSHLAITFEGGGACWDQDACEGVGAYSATNPDGIPGDYMSQPNSAAGGLVTPFSARLDPFQGVRTQDWTLVYMPYCTGDVHTGNLVRVYNDQRPDQPRVQYHRGQANVKAAADWMRRNLGRPGHLLLTGFSAGGVGSTANYAIVRDALAPRGRATLMADSGPLMNAPRGQTKEQSPSLPLQELIRVSWGLDLPGGMIPTLQAKLPTLNVDNMGSLSGALARQYPKDRFGYLLFQEDAIFAGFSYLDFFPDIANEPNPDKQKRMLNALWRQDIAAWLPLLDAEPNISYHVPFFRDFNESHCLTIVDFSGTGIQEKGIADAEPFINNALDRKPPMRNVEHDQVTDLTQPLSVALEILAIVLDIFG</sequence>
<keyword evidence="1" id="KW-0732">Signal</keyword>
<keyword evidence="3" id="KW-1185">Reference proteome</keyword>